<dbReference type="GO" id="GO:0008009">
    <property type="term" value="F:chemokine activity"/>
    <property type="evidence" value="ECO:0007669"/>
    <property type="project" value="InterPro"/>
</dbReference>
<evidence type="ECO:0000313" key="8">
    <source>
        <dbReference type="Proteomes" id="UP000694567"/>
    </source>
</evidence>
<dbReference type="InterPro" id="IPR036048">
    <property type="entry name" value="Interleukin_8-like_sf"/>
</dbReference>
<dbReference type="PRINTS" id="PR00437">
    <property type="entry name" value="SMALLCYTKCXC"/>
</dbReference>
<dbReference type="InterPro" id="IPR039809">
    <property type="entry name" value="Chemokine_b/g/d"/>
</dbReference>
<evidence type="ECO:0000256" key="5">
    <source>
        <dbReference type="SAM" id="SignalP"/>
    </source>
</evidence>
<keyword evidence="8" id="KW-1185">Reference proteome</keyword>
<reference evidence="7" key="1">
    <citation type="submission" date="2025-08" db="UniProtKB">
        <authorList>
            <consortium name="Ensembl"/>
        </authorList>
    </citation>
    <scope>IDENTIFICATION</scope>
</reference>
<dbReference type="Ensembl" id="ENSBOBT00000014433.1">
    <property type="protein sequence ID" value="ENSBOBP00000014104.1"/>
    <property type="gene ID" value="ENSBOBG00000008878.1"/>
</dbReference>
<keyword evidence="5" id="KW-0732">Signal</keyword>
<dbReference type="SMART" id="SM00199">
    <property type="entry name" value="SCY"/>
    <property type="match status" value="1"/>
</dbReference>
<dbReference type="FunFam" id="2.40.50.40:FF:000004">
    <property type="entry name" value="C-X-C motif chemokine"/>
    <property type="match status" value="1"/>
</dbReference>
<dbReference type="PRINTS" id="PR00436">
    <property type="entry name" value="INTERLEUKIN8"/>
</dbReference>
<feature type="signal peptide" evidence="5">
    <location>
        <begin position="1"/>
        <end position="22"/>
    </location>
</feature>
<evidence type="ECO:0000256" key="3">
    <source>
        <dbReference type="ARBA" id="ARBA00022514"/>
    </source>
</evidence>
<dbReference type="InterPro" id="IPR001811">
    <property type="entry name" value="Chemokine_IL8-like_dom"/>
</dbReference>
<dbReference type="GO" id="GO:0006952">
    <property type="term" value="P:defense response"/>
    <property type="evidence" value="ECO:0007669"/>
    <property type="project" value="InterPro"/>
</dbReference>
<dbReference type="InterPro" id="IPR033899">
    <property type="entry name" value="CXC_Chemokine_domain"/>
</dbReference>
<dbReference type="InterPro" id="IPR001089">
    <property type="entry name" value="Chemokine_CXC"/>
</dbReference>
<dbReference type="PANTHER" id="PTHR12015:SF198">
    <property type="entry name" value="PLATELET BASIC PROTEIN"/>
    <property type="match status" value="1"/>
</dbReference>
<comment type="similarity">
    <text evidence="2">Belongs to the intercrine alpha (chemokine CxC) family.</text>
</comment>
<evidence type="ECO:0000313" key="7">
    <source>
        <dbReference type="Ensembl" id="ENSBOBP00000014104.1"/>
    </source>
</evidence>
<name>A0A8C0F572_BUBBB</name>
<dbReference type="GO" id="GO:0005615">
    <property type="term" value="C:extracellular space"/>
    <property type="evidence" value="ECO:0007669"/>
    <property type="project" value="UniProtKB-KW"/>
</dbReference>
<comment type="subcellular location">
    <subcellularLocation>
        <location evidence="1">Secreted</location>
    </subcellularLocation>
</comment>
<dbReference type="Gene3D" id="2.40.50.40">
    <property type="match status" value="1"/>
</dbReference>
<evidence type="ECO:0000259" key="6">
    <source>
        <dbReference type="SMART" id="SM00199"/>
    </source>
</evidence>
<feature type="domain" description="Chemokine interleukin-8-like" evidence="6">
    <location>
        <begin position="31"/>
        <end position="92"/>
    </location>
</feature>
<dbReference type="SUPFAM" id="SSF54117">
    <property type="entry name" value="Interleukin 8-like chemokines"/>
    <property type="match status" value="1"/>
</dbReference>
<keyword evidence="3" id="KW-0202">Cytokine</keyword>
<dbReference type="Proteomes" id="UP000694567">
    <property type="component" value="Unplaced"/>
</dbReference>
<dbReference type="AlphaFoldDB" id="A0A8C0F572"/>
<proteinExistence type="inferred from homology"/>
<evidence type="ECO:0000256" key="2">
    <source>
        <dbReference type="ARBA" id="ARBA00010665"/>
    </source>
</evidence>
<keyword evidence="4" id="KW-0964">Secreted</keyword>
<dbReference type="CDD" id="cd00273">
    <property type="entry name" value="Chemokine_CXC"/>
    <property type="match status" value="1"/>
</dbReference>
<dbReference type="PANTHER" id="PTHR12015">
    <property type="entry name" value="SMALL INDUCIBLE CYTOKINE A"/>
    <property type="match status" value="1"/>
</dbReference>
<protein>
    <recommendedName>
        <fullName evidence="6">Chemokine interleukin-8-like domain-containing protein</fullName>
    </recommendedName>
</protein>
<organism evidence="7 8">
    <name type="scientific">Bubo bubo</name>
    <name type="common">Eurasian eagle-owl</name>
    <name type="synonym">Strix bubo</name>
    <dbReference type="NCBI Taxonomy" id="30461"/>
    <lineage>
        <taxon>Eukaryota</taxon>
        <taxon>Metazoa</taxon>
        <taxon>Chordata</taxon>
        <taxon>Craniata</taxon>
        <taxon>Vertebrata</taxon>
        <taxon>Euteleostomi</taxon>
        <taxon>Archelosauria</taxon>
        <taxon>Archosauria</taxon>
        <taxon>Dinosauria</taxon>
        <taxon>Saurischia</taxon>
        <taxon>Theropoda</taxon>
        <taxon>Coelurosauria</taxon>
        <taxon>Aves</taxon>
        <taxon>Neognathae</taxon>
        <taxon>Neoaves</taxon>
        <taxon>Telluraves</taxon>
        <taxon>Strigiformes</taxon>
        <taxon>Strigidae</taxon>
        <taxon>Bubo</taxon>
    </lineage>
</organism>
<evidence type="ECO:0000256" key="4">
    <source>
        <dbReference type="ARBA" id="ARBA00022525"/>
    </source>
</evidence>
<sequence length="193" mass="20839">MQLLPAALALALLLSNLVPGGGLSLESLLTNMRCKCIKSTAQVINLGLILAIDVTPPGIHCRRKEIILTLKKNKKVCVAPEAPWIQLLIHKLMQRYATPSNQKPSSVTNALAGRSPSPDSFIFISFLPQNPQECHQKRSGGAATAGSRAVGWGSRAVVPTPRPISPSIWIQEQITSHGYLFLCRDSSNITPPC</sequence>
<feature type="chain" id="PRO_5034253349" description="Chemokine interleukin-8-like domain-containing protein" evidence="5">
    <location>
        <begin position="23"/>
        <end position="193"/>
    </location>
</feature>
<dbReference type="Pfam" id="PF00048">
    <property type="entry name" value="IL8"/>
    <property type="match status" value="1"/>
</dbReference>
<dbReference type="GO" id="GO:0006955">
    <property type="term" value="P:immune response"/>
    <property type="evidence" value="ECO:0007669"/>
    <property type="project" value="InterPro"/>
</dbReference>
<evidence type="ECO:0000256" key="1">
    <source>
        <dbReference type="ARBA" id="ARBA00004613"/>
    </source>
</evidence>
<reference evidence="7" key="2">
    <citation type="submission" date="2025-09" db="UniProtKB">
        <authorList>
            <consortium name="Ensembl"/>
        </authorList>
    </citation>
    <scope>IDENTIFICATION</scope>
</reference>
<accession>A0A8C0F572</accession>